<dbReference type="STRING" id="515897.SAMN05421849_1179"/>
<dbReference type="EMBL" id="FTPS01000001">
    <property type="protein sequence ID" value="SIT79656.1"/>
    <property type="molecule type" value="Genomic_DNA"/>
</dbReference>
<gene>
    <name evidence="2" type="ORF">SAMN05421849_1179</name>
</gene>
<proteinExistence type="predicted"/>
<evidence type="ECO:0000259" key="1">
    <source>
        <dbReference type="Pfam" id="PF20078"/>
    </source>
</evidence>
<dbReference type="InterPro" id="IPR045524">
    <property type="entry name" value="DUF6473"/>
</dbReference>
<dbReference type="AlphaFoldDB" id="A0A1R3WN51"/>
<keyword evidence="3" id="KW-1185">Reference proteome</keyword>
<reference evidence="2 3" key="1">
    <citation type="submission" date="2017-01" db="EMBL/GenBank/DDBJ databases">
        <authorList>
            <person name="Mah S.A."/>
            <person name="Swanson W.J."/>
            <person name="Moy G.W."/>
            <person name="Vacquier V.D."/>
        </authorList>
    </citation>
    <scope>NUCLEOTIDE SEQUENCE [LARGE SCALE GENOMIC DNA]</scope>
    <source>
        <strain evidence="2 3">DSM 21219</strain>
    </source>
</reference>
<name>A0A1R3WN51_9RHOB</name>
<dbReference type="RefSeq" id="WP_076648573.1">
    <property type="nucleotide sequence ID" value="NZ_FTPS01000001.1"/>
</dbReference>
<dbReference type="Pfam" id="PF20078">
    <property type="entry name" value="DUF6473"/>
    <property type="match status" value="1"/>
</dbReference>
<feature type="domain" description="DUF6473" evidence="1">
    <location>
        <begin position="1"/>
        <end position="271"/>
    </location>
</feature>
<dbReference type="Proteomes" id="UP000192455">
    <property type="component" value="Unassembled WGS sequence"/>
</dbReference>
<protein>
    <recommendedName>
        <fullName evidence="1">DUF6473 domain-containing protein</fullName>
    </recommendedName>
</protein>
<sequence length="286" mass="31077">MSFESRDTAAAEDISCRYGASRLQCRGPLRRPAPGYIAFLGGDETFGRFVPEPFVTLVESGLGRDCVNLGCVNGGLDAYLHDEDLLAMAGAADLVVIQPLAAQNLGNRFYRVHPRRNDRFLMAEPGLMALFPEVDFTEFHFINHLLAGLNRVSPERFAQVRAELQRTWTARMRNLVKAINVPALLLWLRYEQVSGADGTEPPGDLVPLTRGMLDAAGGARLLDIPVMSSAAAGELAGMTCPPFRLAVAERLIGPAMHRAIATRLLAEPMLRQMNGKRPAGSGGPLL</sequence>
<organism evidence="2 3">
    <name type="scientific">Pontibaca methylaminivorans</name>
    <dbReference type="NCBI Taxonomy" id="515897"/>
    <lineage>
        <taxon>Bacteria</taxon>
        <taxon>Pseudomonadati</taxon>
        <taxon>Pseudomonadota</taxon>
        <taxon>Alphaproteobacteria</taxon>
        <taxon>Rhodobacterales</taxon>
        <taxon>Roseobacteraceae</taxon>
        <taxon>Pontibaca</taxon>
    </lineage>
</organism>
<evidence type="ECO:0000313" key="3">
    <source>
        <dbReference type="Proteomes" id="UP000192455"/>
    </source>
</evidence>
<evidence type="ECO:0000313" key="2">
    <source>
        <dbReference type="EMBL" id="SIT79656.1"/>
    </source>
</evidence>
<accession>A0A1R3WN51</accession>
<dbReference type="OrthoDB" id="7838347at2"/>